<organism evidence="1 2">
    <name type="scientific">Paraburkholderia phymatum</name>
    <dbReference type="NCBI Taxonomy" id="148447"/>
    <lineage>
        <taxon>Bacteria</taxon>
        <taxon>Pseudomonadati</taxon>
        <taxon>Pseudomonadota</taxon>
        <taxon>Betaproteobacteria</taxon>
        <taxon>Burkholderiales</taxon>
        <taxon>Burkholderiaceae</taxon>
        <taxon>Paraburkholderia</taxon>
    </lineage>
</organism>
<evidence type="ECO:0000313" key="2">
    <source>
        <dbReference type="Proteomes" id="UP001558850"/>
    </source>
</evidence>
<dbReference type="Proteomes" id="UP001558850">
    <property type="component" value="Unassembled WGS sequence"/>
</dbReference>
<keyword evidence="2" id="KW-1185">Reference proteome</keyword>
<dbReference type="EMBL" id="JBFRCH010000004">
    <property type="protein sequence ID" value="MEX3932032.1"/>
    <property type="molecule type" value="Genomic_DNA"/>
</dbReference>
<sequence>MDKAAFLSQADGLFIELLRFDHMAFDPGSAAEVRSAHLVAELLDEIHQRPEKFANGCRTSEFIQHAANTLFDGNLSRLAKYLGNVSVIENCCRDRHRKISLPMLTTIADRCDCKISDVVLGNDLKLHKMYADAKATSVTLARQRGVRTFKTSDALLTELDKLDKLGILHNLSQASRLLDVNINCLQTLTPDFAAMLVHRGQESRRMEKLTCKERAFDEYWRHFQELRQEGVTSTRKKLRSGYCRVPE</sequence>
<proteinExistence type="predicted"/>
<gene>
    <name evidence="1" type="ORF">AB4Y32_09505</name>
</gene>
<protein>
    <submittedName>
        <fullName evidence="1">Uncharacterized protein</fullName>
    </submittedName>
</protein>
<reference evidence="1" key="1">
    <citation type="submission" date="2024-07" db="EMBL/GenBank/DDBJ databases">
        <title>A survey of Mimosa microsymbionts across Brazilian biomes reveals a high diversity of Paraburkholderia nodulating endemic species, but also that Cupriavidus is common as a symbiont of widespread species.</title>
        <authorList>
            <person name="Rouws L."/>
            <person name="Barauna A."/>
            <person name="Beukes C."/>
            <person name="Rouws J.R.C."/>
            <person name="De Faria S.M."/>
            <person name="Gross E."/>
            <person name="Bueno Dos Reis Junior F."/>
            <person name="Simon M.F."/>
            <person name="Maluk M."/>
            <person name="Odee D.W."/>
            <person name="Kenicer G."/>
            <person name="Young J.P.W."/>
            <person name="Reis V.M."/>
            <person name="Zilli J."/>
            <person name="James E.K."/>
        </authorList>
    </citation>
    <scope>NUCLEOTIDE SEQUENCE</scope>
    <source>
        <strain evidence="1">EG181B</strain>
    </source>
</reference>
<evidence type="ECO:0000313" key="1">
    <source>
        <dbReference type="EMBL" id="MEX3932032.1"/>
    </source>
</evidence>
<accession>A0ACC6TXK2</accession>
<name>A0ACC6TXK2_9BURK</name>
<comment type="caution">
    <text evidence="1">The sequence shown here is derived from an EMBL/GenBank/DDBJ whole genome shotgun (WGS) entry which is preliminary data.</text>
</comment>